<dbReference type="AlphaFoldDB" id="A0A317UMS8"/>
<sequence length="225" mass="25720">MTPSKDPFDIDVTKDVPKLKGQANWLTWQRNLRNYLRSKNPDAWDLLQGKYTLPEEPALYSEEEDENMRILAVRAGEGGPLPTQQQLERSIEQARQRNQTLLTTYNSDCKKWKQLNYSILVILGTTCEASPASRFQNCESALEAYVLLQEAYETSNFATVVRLYNKWASIRYNGTSSQETFLTCYADALNELRGTRSSTIILNSCSSSQRFRTFLPCSRSLQTST</sequence>
<dbReference type="EMBL" id="MSFU01000123">
    <property type="protein sequence ID" value="PWY61410.1"/>
    <property type="molecule type" value="Genomic_DNA"/>
</dbReference>
<dbReference type="Proteomes" id="UP000246171">
    <property type="component" value="Unassembled WGS sequence"/>
</dbReference>
<gene>
    <name evidence="1" type="ORF">BO83DRAFT_35832</name>
</gene>
<dbReference type="OrthoDB" id="4363338at2759"/>
<protein>
    <submittedName>
        <fullName evidence="1">Uncharacterized protein</fullName>
    </submittedName>
</protein>
<comment type="caution">
    <text evidence="1">The sequence shown here is derived from an EMBL/GenBank/DDBJ whole genome shotgun (WGS) entry which is preliminary data.</text>
</comment>
<dbReference type="VEuPathDB" id="FungiDB:BO83DRAFT_35832"/>
<organism evidence="1 2">
    <name type="scientific">Aspergillus eucalypticola (strain CBS 122712 / IBT 29274)</name>
    <dbReference type="NCBI Taxonomy" id="1448314"/>
    <lineage>
        <taxon>Eukaryota</taxon>
        <taxon>Fungi</taxon>
        <taxon>Dikarya</taxon>
        <taxon>Ascomycota</taxon>
        <taxon>Pezizomycotina</taxon>
        <taxon>Eurotiomycetes</taxon>
        <taxon>Eurotiomycetidae</taxon>
        <taxon>Eurotiales</taxon>
        <taxon>Aspergillaceae</taxon>
        <taxon>Aspergillus</taxon>
        <taxon>Aspergillus subgen. Circumdati</taxon>
    </lineage>
</organism>
<dbReference type="GeneID" id="37051257"/>
<dbReference type="RefSeq" id="XP_025381636.1">
    <property type="nucleotide sequence ID" value="XM_025529295.1"/>
</dbReference>
<proteinExistence type="predicted"/>
<reference evidence="1" key="1">
    <citation type="submission" date="2016-12" db="EMBL/GenBank/DDBJ databases">
        <title>The genomes of Aspergillus section Nigri reveals drivers in fungal speciation.</title>
        <authorList>
            <consortium name="DOE Joint Genome Institute"/>
            <person name="Vesth T.C."/>
            <person name="Nybo J."/>
            <person name="Theobald S."/>
            <person name="Brandl J."/>
            <person name="Frisvad J.C."/>
            <person name="Nielsen K.F."/>
            <person name="Lyhne E.K."/>
            <person name="Kogle M.E."/>
            <person name="Kuo A."/>
            <person name="Riley R."/>
            <person name="Clum A."/>
            <person name="Nolan M."/>
            <person name="Lipzen A."/>
            <person name="Salamov A."/>
            <person name="Henrissat B."/>
            <person name="Wiebenga A."/>
            <person name="De vries R.P."/>
            <person name="Grigoriev I.V."/>
            <person name="Mortensen U.H."/>
            <person name="Andersen M.R."/>
            <person name="Baker S.E."/>
        </authorList>
    </citation>
    <scope>NUCLEOTIDE SEQUENCE</scope>
    <source>
        <strain evidence="1">CBS 122712</strain>
    </source>
</reference>
<keyword evidence="2" id="KW-1185">Reference proteome</keyword>
<accession>A0A317UMS8</accession>
<evidence type="ECO:0000313" key="1">
    <source>
        <dbReference type="EMBL" id="PWY61410.1"/>
    </source>
</evidence>
<name>A0A317UMS8_ASPEC</name>
<evidence type="ECO:0000313" key="2">
    <source>
        <dbReference type="Proteomes" id="UP000246171"/>
    </source>
</evidence>